<keyword evidence="4 9" id="KW-0812">Transmembrane</keyword>
<dbReference type="Proteomes" id="UP001286174">
    <property type="component" value="Unassembled WGS sequence"/>
</dbReference>
<dbReference type="PROSITE" id="PS50929">
    <property type="entry name" value="ABC_TM1F"/>
    <property type="match status" value="1"/>
</dbReference>
<dbReference type="PROSITE" id="PS00211">
    <property type="entry name" value="ABC_TRANSPORTER_1"/>
    <property type="match status" value="1"/>
</dbReference>
<dbReference type="InterPro" id="IPR027417">
    <property type="entry name" value="P-loop_NTPase"/>
</dbReference>
<dbReference type="InterPro" id="IPR011527">
    <property type="entry name" value="ABC1_TM_dom"/>
</dbReference>
<dbReference type="CDD" id="cd18548">
    <property type="entry name" value="ABC_6TM_Tm287_like"/>
    <property type="match status" value="1"/>
</dbReference>
<dbReference type="Gene3D" id="3.40.50.300">
    <property type="entry name" value="P-loop containing nucleotide triphosphate hydrolases"/>
    <property type="match status" value="1"/>
</dbReference>
<dbReference type="AlphaFoldDB" id="A0AB35U9K5"/>
<keyword evidence="7 9" id="KW-1133">Transmembrane helix</keyword>
<evidence type="ECO:0000256" key="2">
    <source>
        <dbReference type="ARBA" id="ARBA00022448"/>
    </source>
</evidence>
<comment type="subcellular location">
    <subcellularLocation>
        <location evidence="1">Cell membrane</location>
        <topology evidence="1">Multi-pass membrane protein</topology>
    </subcellularLocation>
</comment>
<dbReference type="Gene3D" id="1.20.1560.10">
    <property type="entry name" value="ABC transporter type 1, transmembrane domain"/>
    <property type="match status" value="1"/>
</dbReference>
<dbReference type="PROSITE" id="PS50893">
    <property type="entry name" value="ABC_TRANSPORTER_2"/>
    <property type="match status" value="1"/>
</dbReference>
<organism evidence="12 13">
    <name type="scientific">Grylomicrobium aquisgranensis</name>
    <dbReference type="NCBI Taxonomy" id="2926318"/>
    <lineage>
        <taxon>Bacteria</taxon>
        <taxon>Bacillati</taxon>
        <taxon>Bacillota</taxon>
        <taxon>Erysipelotrichia</taxon>
        <taxon>Erysipelotrichales</taxon>
        <taxon>Erysipelotrichaceae</taxon>
        <taxon>Grylomicrobium</taxon>
    </lineage>
</organism>
<dbReference type="InterPro" id="IPR017871">
    <property type="entry name" value="ABC_transporter-like_CS"/>
</dbReference>
<dbReference type="SMART" id="SM00382">
    <property type="entry name" value="AAA"/>
    <property type="match status" value="1"/>
</dbReference>
<dbReference type="GO" id="GO:0016887">
    <property type="term" value="F:ATP hydrolysis activity"/>
    <property type="evidence" value="ECO:0007669"/>
    <property type="project" value="InterPro"/>
</dbReference>
<keyword evidence="3" id="KW-1003">Cell membrane</keyword>
<dbReference type="PANTHER" id="PTHR43394">
    <property type="entry name" value="ATP-DEPENDENT PERMEASE MDL1, MITOCHONDRIAL"/>
    <property type="match status" value="1"/>
</dbReference>
<dbReference type="InterPro" id="IPR039421">
    <property type="entry name" value="Type_1_exporter"/>
</dbReference>
<sequence length="573" mass="61987">MVNLRKYLARYRTASILTPLFKLLEALLDLFVPLVVAAMINRGIGTHDASFLIRCFILLLVLAAVGLGFSITAQYFAAKASVGFATDLRQALFDHIETLSYSDLDKQGSDTLITRLTADINQVQTGYNLALRLLLRSPFIVFGAMIMAFTINVKCAIIFAVVIPLLALVVFGIMYASMPLFARAQKALDRVLSVVRENLLGVRVIRAFCREKEEVQAFDAANDHLTRLNEKAGNLSAMMNPATYILINLATVVLLQSGAIQVNLGSLAQGDLVALYNYMAQIVVELIKLANLIISINKALACARRVEDVLAIQPGMQYPAAPVQPSDPDTVLAFDHVSFVYEGGGAEALHDVSFTLKRGGTLGVIGGTGAGKSTLVNLAARFYDVSAGSVKVEGEDVRSYPQAQLEQMIGVVPQKAELFAGTIRDNLKLGNEGADDDLLWNALERAQAKDVVQGKIGGLDSMVEQNGRNLSGGQKQRLTIARALVKQPKLLILDDSASALDYATDARLRQALRSVKATTLIISQRISAVRQADAILVLDQGKPVGLGSHEQLMKDCAVYQEIEASQNRKEAAA</sequence>
<gene>
    <name evidence="12" type="ORF">MOZ60_09945</name>
</gene>
<dbReference type="Pfam" id="PF00005">
    <property type="entry name" value="ABC_tran"/>
    <property type="match status" value="1"/>
</dbReference>
<dbReference type="GO" id="GO:0005524">
    <property type="term" value="F:ATP binding"/>
    <property type="evidence" value="ECO:0007669"/>
    <property type="project" value="UniProtKB-KW"/>
</dbReference>
<keyword evidence="5" id="KW-0547">Nucleotide-binding</keyword>
<proteinExistence type="predicted"/>
<dbReference type="EMBL" id="JALBUR010000036">
    <property type="protein sequence ID" value="MDX8420405.1"/>
    <property type="molecule type" value="Genomic_DNA"/>
</dbReference>
<dbReference type="FunFam" id="3.40.50.300:FF:000854">
    <property type="entry name" value="Multidrug ABC transporter ATP-binding protein"/>
    <property type="match status" value="1"/>
</dbReference>
<evidence type="ECO:0000259" key="10">
    <source>
        <dbReference type="PROSITE" id="PS50893"/>
    </source>
</evidence>
<dbReference type="Pfam" id="PF00664">
    <property type="entry name" value="ABC_membrane"/>
    <property type="match status" value="1"/>
</dbReference>
<keyword evidence="6 12" id="KW-0067">ATP-binding</keyword>
<evidence type="ECO:0000256" key="9">
    <source>
        <dbReference type="SAM" id="Phobius"/>
    </source>
</evidence>
<feature type="transmembrane region" description="Helical" evidence="9">
    <location>
        <begin position="51"/>
        <end position="71"/>
    </location>
</feature>
<feature type="transmembrane region" description="Helical" evidence="9">
    <location>
        <begin position="20"/>
        <end position="39"/>
    </location>
</feature>
<evidence type="ECO:0000313" key="13">
    <source>
        <dbReference type="Proteomes" id="UP001286174"/>
    </source>
</evidence>
<dbReference type="RefSeq" id="WP_370596550.1">
    <property type="nucleotide sequence ID" value="NZ_JALBUR010000036.1"/>
</dbReference>
<feature type="domain" description="ABC transmembrane type-1" evidence="11">
    <location>
        <begin position="16"/>
        <end position="298"/>
    </location>
</feature>
<evidence type="ECO:0000313" key="12">
    <source>
        <dbReference type="EMBL" id="MDX8420405.1"/>
    </source>
</evidence>
<evidence type="ECO:0000256" key="8">
    <source>
        <dbReference type="ARBA" id="ARBA00023136"/>
    </source>
</evidence>
<evidence type="ECO:0000256" key="3">
    <source>
        <dbReference type="ARBA" id="ARBA00022475"/>
    </source>
</evidence>
<evidence type="ECO:0000256" key="1">
    <source>
        <dbReference type="ARBA" id="ARBA00004651"/>
    </source>
</evidence>
<dbReference type="SUPFAM" id="SSF90123">
    <property type="entry name" value="ABC transporter transmembrane region"/>
    <property type="match status" value="1"/>
</dbReference>
<dbReference type="GO" id="GO:0005886">
    <property type="term" value="C:plasma membrane"/>
    <property type="evidence" value="ECO:0007669"/>
    <property type="project" value="UniProtKB-SubCell"/>
</dbReference>
<accession>A0AB35U9K5</accession>
<feature type="domain" description="ABC transporter" evidence="10">
    <location>
        <begin position="332"/>
        <end position="565"/>
    </location>
</feature>
<feature type="transmembrane region" description="Helical" evidence="9">
    <location>
        <begin position="133"/>
        <end position="151"/>
    </location>
</feature>
<comment type="caution">
    <text evidence="12">The sequence shown here is derived from an EMBL/GenBank/DDBJ whole genome shotgun (WGS) entry which is preliminary data.</text>
</comment>
<dbReference type="PANTHER" id="PTHR43394:SF1">
    <property type="entry name" value="ATP-BINDING CASSETTE SUB-FAMILY B MEMBER 10, MITOCHONDRIAL"/>
    <property type="match status" value="1"/>
</dbReference>
<evidence type="ECO:0000256" key="7">
    <source>
        <dbReference type="ARBA" id="ARBA00022989"/>
    </source>
</evidence>
<evidence type="ECO:0000256" key="5">
    <source>
        <dbReference type="ARBA" id="ARBA00022741"/>
    </source>
</evidence>
<evidence type="ECO:0000259" key="11">
    <source>
        <dbReference type="PROSITE" id="PS50929"/>
    </source>
</evidence>
<name>A0AB35U9K5_9FIRM</name>
<keyword evidence="2" id="KW-0813">Transport</keyword>
<evidence type="ECO:0000256" key="4">
    <source>
        <dbReference type="ARBA" id="ARBA00022692"/>
    </source>
</evidence>
<dbReference type="InterPro" id="IPR003439">
    <property type="entry name" value="ABC_transporter-like_ATP-bd"/>
</dbReference>
<keyword evidence="13" id="KW-1185">Reference proteome</keyword>
<keyword evidence="8 9" id="KW-0472">Membrane</keyword>
<evidence type="ECO:0000256" key="6">
    <source>
        <dbReference type="ARBA" id="ARBA00022840"/>
    </source>
</evidence>
<dbReference type="InterPro" id="IPR003593">
    <property type="entry name" value="AAA+_ATPase"/>
</dbReference>
<protein>
    <submittedName>
        <fullName evidence="12">ABC transporter ATP-binding protein/permease</fullName>
    </submittedName>
</protein>
<reference evidence="12 13" key="1">
    <citation type="submission" date="2022-03" db="EMBL/GenBank/DDBJ databases">
        <title>Novel taxa within the pig intestine.</title>
        <authorList>
            <person name="Wylensek D."/>
            <person name="Bishof K."/>
            <person name="Afrizal A."/>
            <person name="Clavel T."/>
        </authorList>
    </citation>
    <scope>NUCLEOTIDE SEQUENCE [LARGE SCALE GENOMIC DNA]</scope>
    <source>
        <strain evidence="12 13">CLA-KB-P133</strain>
    </source>
</reference>
<dbReference type="SUPFAM" id="SSF52540">
    <property type="entry name" value="P-loop containing nucleoside triphosphate hydrolases"/>
    <property type="match status" value="1"/>
</dbReference>
<feature type="transmembrane region" description="Helical" evidence="9">
    <location>
        <begin position="157"/>
        <end position="176"/>
    </location>
</feature>
<dbReference type="InterPro" id="IPR036640">
    <property type="entry name" value="ABC1_TM_sf"/>
</dbReference>
<dbReference type="GO" id="GO:0015421">
    <property type="term" value="F:ABC-type oligopeptide transporter activity"/>
    <property type="evidence" value="ECO:0007669"/>
    <property type="project" value="TreeGrafter"/>
</dbReference>